<sequence length="109" mass="12915">IYREQIDRILKQGLIRGLIPRRRFSEVVLSVLESRARPEATALKEMCITAQQVDIRLQQFRYWPIQYLHLRKRKNDWERVTHSHPDYIRFSNNLCLVANDVIIGIALGS</sequence>
<reference evidence="1 2" key="1">
    <citation type="journal article" date="2010" name="Genome Res.">
        <title>Population genomic sequencing of Coccidioides fungi reveals recent hybridization and transposon control.</title>
        <authorList>
            <person name="Neafsey D.E."/>
            <person name="Barker B.M."/>
            <person name="Sharpton T.J."/>
            <person name="Stajich J.E."/>
            <person name="Park D.J."/>
            <person name="Whiston E."/>
            <person name="Hung C.-Y."/>
            <person name="McMahan C."/>
            <person name="White J."/>
            <person name="Sykes S."/>
            <person name="Heiman D."/>
            <person name="Young S."/>
            <person name="Zeng Q."/>
            <person name="Abouelleil A."/>
            <person name="Aftuck L."/>
            <person name="Bessette D."/>
            <person name="Brown A."/>
            <person name="FitzGerald M."/>
            <person name="Lui A."/>
            <person name="Macdonald J.P."/>
            <person name="Priest M."/>
            <person name="Orbach M.J."/>
            <person name="Galgiani J.N."/>
            <person name="Kirkland T.N."/>
            <person name="Cole G.T."/>
            <person name="Birren B.W."/>
            <person name="Henn M.R."/>
            <person name="Taylor J.W."/>
            <person name="Rounsley S.D."/>
        </authorList>
    </citation>
    <scope>NUCLEOTIDE SEQUENCE [LARGE SCALE GENOMIC DNA]</scope>
    <source>
        <strain evidence="1 2">H538.4</strain>
    </source>
</reference>
<evidence type="ECO:0000313" key="2">
    <source>
        <dbReference type="Proteomes" id="UP000054563"/>
    </source>
</evidence>
<dbReference type="STRING" id="396776.A0A0P6Q2Z6"/>
<dbReference type="PANTHER" id="PTHR21329:SF3">
    <property type="entry name" value="PHOSPHATIDYLINOSITOL N-ACETYLGLUCOSAMINYLTRANSFERASE SUBUNIT Q"/>
    <property type="match status" value="1"/>
</dbReference>
<feature type="non-terminal residue" evidence="1">
    <location>
        <position position="1"/>
    </location>
</feature>
<dbReference type="Pfam" id="PF05024">
    <property type="entry name" value="Gpi1"/>
    <property type="match status" value="1"/>
</dbReference>
<dbReference type="PANTHER" id="PTHR21329">
    <property type="entry name" value="PHOSPHATIDYLINOSITOL N-ACETYLGLUCOSAMINYLTRANSFERASE SUBUNIT Q-RELATED"/>
    <property type="match status" value="1"/>
</dbReference>
<proteinExistence type="predicted"/>
<dbReference type="EMBL" id="AASO01004330">
    <property type="protein sequence ID" value="KMU82213.1"/>
    <property type="molecule type" value="Genomic_DNA"/>
</dbReference>
<dbReference type="GO" id="GO:0005783">
    <property type="term" value="C:endoplasmic reticulum"/>
    <property type="evidence" value="ECO:0007669"/>
    <property type="project" value="TreeGrafter"/>
</dbReference>
<evidence type="ECO:0000313" key="1">
    <source>
        <dbReference type="EMBL" id="KMU82213.1"/>
    </source>
</evidence>
<dbReference type="GO" id="GO:0006506">
    <property type="term" value="P:GPI anchor biosynthetic process"/>
    <property type="evidence" value="ECO:0007669"/>
    <property type="project" value="InterPro"/>
</dbReference>
<dbReference type="AlphaFoldDB" id="A0A0P6Q2Z6"/>
<comment type="caution">
    <text evidence="1">The sequence shown here is derived from an EMBL/GenBank/DDBJ whole genome shotgun (WGS) entry which is preliminary data.</text>
</comment>
<dbReference type="InterPro" id="IPR007720">
    <property type="entry name" value="PigQ/GPI1"/>
</dbReference>
<organism evidence="1 2">
    <name type="scientific">Coccidioides immitis H538.4</name>
    <dbReference type="NCBI Taxonomy" id="396776"/>
    <lineage>
        <taxon>Eukaryota</taxon>
        <taxon>Fungi</taxon>
        <taxon>Dikarya</taxon>
        <taxon>Ascomycota</taxon>
        <taxon>Pezizomycotina</taxon>
        <taxon>Eurotiomycetes</taxon>
        <taxon>Eurotiomycetidae</taxon>
        <taxon>Onygenales</taxon>
        <taxon>Onygenaceae</taxon>
        <taxon>Coccidioides</taxon>
    </lineage>
</organism>
<accession>A0A0P6Q2Z6</accession>
<dbReference type="VEuPathDB" id="FungiDB:CIHG_10607"/>
<protein>
    <submittedName>
        <fullName evidence="1">Uncharacterized protein</fullName>
    </submittedName>
</protein>
<name>A0A0P6Q2Z6_COCIT</name>
<dbReference type="GO" id="GO:0016020">
    <property type="term" value="C:membrane"/>
    <property type="evidence" value="ECO:0007669"/>
    <property type="project" value="InterPro"/>
</dbReference>
<dbReference type="Proteomes" id="UP000054563">
    <property type="component" value="Unassembled WGS sequence"/>
</dbReference>
<gene>
    <name evidence="1" type="ORF">CIHG_10607</name>
</gene>